<organism evidence="1 2">
    <name type="scientific">Oleiagrimonas soli</name>
    <dbReference type="NCBI Taxonomy" id="1543381"/>
    <lineage>
        <taxon>Bacteria</taxon>
        <taxon>Pseudomonadati</taxon>
        <taxon>Pseudomonadota</taxon>
        <taxon>Gammaproteobacteria</taxon>
        <taxon>Lysobacterales</taxon>
        <taxon>Rhodanobacteraceae</taxon>
        <taxon>Oleiagrimonas</taxon>
    </lineage>
</organism>
<dbReference type="EMBL" id="JROI01000010">
    <property type="protein sequence ID" value="KGI78023.1"/>
    <property type="molecule type" value="Genomic_DNA"/>
</dbReference>
<sequence length="68" mass="6879">MVRGGPAGPVAGRGGRDDCPLQHVVLQGAGRDQSAVSLSFFSGRTLTLTVAGLAANTCSRPVNGFLPL</sequence>
<dbReference type="AlphaFoldDB" id="A0A099CVT6"/>
<evidence type="ECO:0000313" key="1">
    <source>
        <dbReference type="EMBL" id="KGI78023.1"/>
    </source>
</evidence>
<name>A0A099CVT6_9GAMM</name>
<reference evidence="1 2" key="1">
    <citation type="submission" date="2014-09" db="EMBL/GenBank/DDBJ databases">
        <title>Xanthomonadaceae 3.5X direct submission.</title>
        <authorList>
            <person name="Fang T."/>
            <person name="Wang H."/>
        </authorList>
    </citation>
    <scope>NUCLEOTIDE SEQUENCE [LARGE SCALE GENOMIC DNA]</scope>
    <source>
        <strain evidence="1 2">3.5X</strain>
    </source>
</reference>
<dbReference type="HOGENOM" id="CLU_2789847_0_0_6"/>
<accession>A0A099CVT6</accession>
<keyword evidence="2" id="KW-1185">Reference proteome</keyword>
<dbReference type="Proteomes" id="UP000029708">
    <property type="component" value="Unassembled WGS sequence"/>
</dbReference>
<proteinExistence type="predicted"/>
<comment type="caution">
    <text evidence="1">The sequence shown here is derived from an EMBL/GenBank/DDBJ whole genome shotgun (WGS) entry which is preliminary data.</text>
</comment>
<evidence type="ECO:0000313" key="2">
    <source>
        <dbReference type="Proteomes" id="UP000029708"/>
    </source>
</evidence>
<gene>
    <name evidence="1" type="ORF">LF63_0106505</name>
</gene>
<protein>
    <submittedName>
        <fullName evidence="1">Uncharacterized protein</fullName>
    </submittedName>
</protein>